<dbReference type="OrthoDB" id="5858359at2759"/>
<dbReference type="AlphaFoldDB" id="A0A238BSX6"/>
<gene>
    <name evidence="1" type="ORF">X798_04528</name>
</gene>
<reference evidence="1 2" key="1">
    <citation type="submission" date="2015-12" db="EMBL/GenBank/DDBJ databases">
        <title>Draft genome of the nematode, Onchocerca flexuosa.</title>
        <authorList>
            <person name="Mitreva M."/>
        </authorList>
    </citation>
    <scope>NUCLEOTIDE SEQUENCE [LARGE SCALE GENOMIC DNA]</scope>
    <source>
        <strain evidence="1">Red Deer</strain>
    </source>
</reference>
<evidence type="ECO:0000313" key="2">
    <source>
        <dbReference type="Proteomes" id="UP000242913"/>
    </source>
</evidence>
<organism evidence="1 2">
    <name type="scientific">Onchocerca flexuosa</name>
    <dbReference type="NCBI Taxonomy" id="387005"/>
    <lineage>
        <taxon>Eukaryota</taxon>
        <taxon>Metazoa</taxon>
        <taxon>Ecdysozoa</taxon>
        <taxon>Nematoda</taxon>
        <taxon>Chromadorea</taxon>
        <taxon>Rhabditida</taxon>
        <taxon>Spirurina</taxon>
        <taxon>Spiruromorpha</taxon>
        <taxon>Filarioidea</taxon>
        <taxon>Onchocercidae</taxon>
        <taxon>Onchocerca</taxon>
    </lineage>
</organism>
<dbReference type="EMBL" id="KZ270008">
    <property type="protein sequence ID" value="OZC08467.1"/>
    <property type="molecule type" value="Genomic_DNA"/>
</dbReference>
<sequence>MASILKFHNAVRYYPKNLIISKFQDIKDYFSRQPRSAYISNLETPILQSSAHTQATYVPPPPPIYAVESDYLESQKQHRNYPRQEIHGNVHSRQNYPTWKGPTTVLQQSFIPEHHPLSFHTSSV</sequence>
<accession>A0A238BSX6</accession>
<protein>
    <submittedName>
        <fullName evidence="1">Uncharacterized protein</fullName>
    </submittedName>
</protein>
<name>A0A238BSX6_9BILA</name>
<evidence type="ECO:0000313" key="1">
    <source>
        <dbReference type="EMBL" id="OZC08467.1"/>
    </source>
</evidence>
<keyword evidence="2" id="KW-1185">Reference proteome</keyword>
<dbReference type="Proteomes" id="UP000242913">
    <property type="component" value="Unassembled WGS sequence"/>
</dbReference>
<proteinExistence type="predicted"/>